<dbReference type="InterPro" id="IPR000999">
    <property type="entry name" value="RNase_III_dom"/>
</dbReference>
<dbReference type="GeneID" id="112046162"/>
<feature type="compositionally biased region" description="Basic and acidic residues" evidence="16">
    <location>
        <begin position="257"/>
        <end position="280"/>
    </location>
</feature>
<dbReference type="SMART" id="SM00490">
    <property type="entry name" value="HELICc"/>
    <property type="match status" value="1"/>
</dbReference>
<evidence type="ECO:0000259" key="19">
    <source>
        <dbReference type="PROSITE" id="PS51194"/>
    </source>
</evidence>
<feature type="domain" description="RNase III" evidence="17">
    <location>
        <begin position="2533"/>
        <end position="2680"/>
    </location>
</feature>
<name>A0ABM3M432_BICAN</name>
<dbReference type="PROSITE" id="PS00517">
    <property type="entry name" value="RNASE_3_1"/>
    <property type="match status" value="1"/>
</dbReference>
<dbReference type="InterPro" id="IPR048513">
    <property type="entry name" value="Dicer_PBD"/>
</dbReference>
<dbReference type="InterPro" id="IPR048512">
    <property type="entry name" value="Dicer_platform"/>
</dbReference>
<evidence type="ECO:0000259" key="20">
    <source>
        <dbReference type="PROSITE" id="PS51327"/>
    </source>
</evidence>
<dbReference type="Gene3D" id="3.40.50.300">
    <property type="entry name" value="P-loop containing nucleotide triphosphate hydrolases"/>
    <property type="match status" value="2"/>
</dbReference>
<keyword evidence="21" id="KW-1185">Reference proteome</keyword>
<dbReference type="CDD" id="cd00593">
    <property type="entry name" value="RIBOc"/>
    <property type="match status" value="2"/>
</dbReference>
<sequence length="3063" mass="348973">MESSCTRFTPAEGGARLAACAGSKNILVTEHTAFISTSVLIEHAYKIRGLLSSGRQRSVYVSRPSRIECVAHELTILTDLAVTQARMYEDVVDWRQELEVKEVLVCTSEVLKKILEEQIISIPNINVLVIDSCHLIFKDENLQYIMKLYKECEGSKPRVLALTYPLFTAPKDANDQIDENTEQNQENDTADQVNAKEEVANEINERDEVKDEINETIEIKDEINEREEVKDEIDEGIDLKDDGFDEQNDIGNNVTKPLKEMSDENKDVDSKDLIQKKDNETDLSNNQKEDKIEKYEDKEIEGKDLLLKIDKEIDLGDNQNDKDEVKEKDEIKVDEKVEKKEVNKSVDINNMDDFNLYEKLEWKIEELEKELCCCMDLAEDIDGGKRLSATLTKPKELIVEYSPKLSAETLSETYVDLENYMRSTVTSALDFINEHRYDPTEIYGEDLYEEFANIPNPTVEPKHILNNFLYVLDQLGPYAADKAAFSLLIKLEKLKIKVPYERHFLLLCLCTSVFVKIRCYADILFSKYTSDWEKITSLSTPKVLRLAEILEQFQPPENSKETDAKSKSDRSNIDTTKVSESVSKNVPQNINTADLKTIEDSKEKNDVININKNDTNQTNEMKRSKTDELLNAIEKCDFVTLGNKIEDKVNTYEANLKDLNEIDCTFEISSCVKRKESDSDGNKTDSKVEETVISKENIKNEDLKNHYDSPENSENTVNIHKKFNCNDIESEVSENDVNTSQEYSENNLNIDKQQENNDNSNENGEIKMNIDKKQNDNDNSVEVSENNVNIAKTHNDDDKISEINIDKKQNDNASEVTAKENSENITNTESDNGVIDRTKGESDSDLIVDRNKKENDSVTIVDRTKTDSARVNDSDKVGDNRVGLGKRHRVRGRGRVQRNNATKMLQLQQNPDALCGIVFVKDALIANIMFMMIVDMSRSRPSLSHLCAQYCASEGEGRDCQKEGKKQEEVLKKFRMHECNLLLATSVLEEGIDLPRCNLVVRWDVPPSYRSHGLCRGRARAPRASVALLASAEASREALVHNLAVYKELDQIITRKCGCGIQYEPPLQEETHADLAAHVVKPYTPNAILQNDRKHEKERILDKNRDKIDENHEKDKVTNAADDIEGKDINKMAANTIKDEFVNICDNFNYVNKELNEKYNISDSEGLDNLCNAIKVNTKNINIDEEVNCNIQSSINISDKPHVVDNSNVLANNENETMAANNNSLSNEKDNRVRIHKEDKVTKDFDAFVVVNNDITCNNDNALGNNHIIRDETDKYDKVIDETNEKEITLTKDVNVKECINEINDYEDVTKIENHEEIVDRDKINHEDETTKGNYELKVDTDEVNHDKNLSEEKLSLKDGILNEFESGIKIANNDVKEDNTNKLHVNNQKIDSIKDLSNKKLEFKEFRDVEKEANGKENVKYENIKFEYKVSDSKKPDEVASVDLNSAIALINRYCGKLPSDTFTRLTPQWWTEQVRLPDRHGEMTTAYICTLRMPLNCPVKYNIVGHPMPTRVLARRMVALQACRILHKSGELDNQLMPIGKENFKAAELETNVTCNEPTDSSDCGRPGTTKRRQYYFKRTAWAFTDCQAIIDTTDEEIEATPTIDDPVTLGESKDRQNTLYAIVSRLWCALPERYNTRGRRLHAPQNAPQAIGVLMARREPTQLQIPAFPVYTRSGEVRVSVEAAAHADVRLSPRRARLIRRFMRFVFSDVLRVRRRGMRLQTEGTTHNNYYIVPTVKKTRWDGASWIDVDWPFLELIYKHTEEKKMLEIEKPVLWEQDEKKREKEKDGAVKEMENPLLKSGETFTFDPERYKEAVVTPWYRNQDQPQFFLVAEICWKLSPDSAFPSTQHDSFRSYYRAKYGAELTQSCQPLLDVDHTSARLNLLTPRYVNRKGVALPVSSERTRRAKRDRLDQKQILVPELCRVHPFAAPLWFATVALPCVLYRINALLIADEIRRAVAIDVGLGIPRIDDHTCPGFQWPPLDFGWSLAEVLSADSEKIEKKKDEEESKQDEKDEERIEPPEEVEVEKEEAKEKTINDILQEKLDAENGFEIGTWSNDMASAIPQTEYDEYLEPLPSNLTFCTSSSGGANWSEPIEKPKGQFNPSRAYSMADSDCSYESSDFDTDDSDLTDCSDDDADNTLFCSNRNSNAAMGVRIEYKTTHEAEAVDIERRKPIAPAPQPDKSDDERDLAEFKRILRTGVPPREYVNNFRKSVAKHKEEIMKDNLVEKDKPIVNLLPEPSRDVDRQVFLITKDKLANQNHSSDIQIENAKYDKVNLTGCTENNVNAHSRTLVENSLHCDYRIKNTSKVNLNDVQSRLKDCNNKIAIENINNINQGACKETIDNDSLKCNKVSNSDTTTNNIQKMFNTDVEEKIKIDTIMKENIAKIDESHADNIQVANIENNAKTNIEEIFPYKNAIELDNGQVTLESIEKNKRYLLAELKKTLTNEEIKKLNCFSMKDIDIDAPGYINEKVANVGFDSSEKYHEKVNSWKDKNEYKHYYMDSKGQNGKDFDFDYQPDLEGHPGPSPSVILQALTMSNANDGINLERLETIGDSFLKFAITAYLYCAHPAVHEGKLSHMRSKQVSNLNLYRLGRNKRLGARMIASKFEPHDNWLPPCHKPPPTLQPSAAVSCTTEAPVDSAGCFIPYNLITQHSIPDKSIADCVEALIGAYLLECGPRGALLFMSWLGIRVLPQHLLPLPEDHPYVREEADRLHESRTVQRTAVSKPLEPVSDESCCSDDEDADPELSAPEPDWGWPGRPLGALRPYRDKDGRWMQPIFGELKAPPSPLLRYIEDPEGELEQMLSGYDALERTLQYRFRDRSLLLQALTHASHQRNRLTDCYQRLEFLGDAILDYLITRHLYEDPRRHSPGALTDLRSALVNNTIFATLAARHGFHKYFRHMSPGLNEVLTKYVKIQEENGHSISEEHYLIQEDEMEQAEDVEVPKALGDLFESVAGAIFLDSGMSLGAVWRSVGALLGAELDAFSAAAPKSPVRELLEAEPDTAKFGKPERLADGRRVRVCVEVFGRGAFKGIGRNYRIAKGTAARCALRHLRTCRPK</sequence>
<dbReference type="Pfam" id="PF20932">
    <property type="entry name" value="Dicer_dsRBD"/>
    <property type="match status" value="1"/>
</dbReference>
<feature type="compositionally biased region" description="Basic and acidic residues" evidence="16">
    <location>
        <begin position="834"/>
        <end position="843"/>
    </location>
</feature>
<dbReference type="PROSITE" id="PS50142">
    <property type="entry name" value="RNASE_3_2"/>
    <property type="match status" value="2"/>
</dbReference>
<evidence type="ECO:0000256" key="1">
    <source>
        <dbReference type="ARBA" id="ARBA00001936"/>
    </source>
</evidence>
<evidence type="ECO:0000256" key="15">
    <source>
        <dbReference type="PROSITE-ProRule" id="PRU00657"/>
    </source>
</evidence>
<keyword evidence="5" id="KW-0677">Repeat</keyword>
<keyword evidence="3" id="KW-0540">Nuclease</keyword>
<keyword evidence="7" id="KW-0255">Endonuclease</keyword>
<dbReference type="InterPro" id="IPR036389">
    <property type="entry name" value="RNase_III_sf"/>
</dbReference>
<protein>
    <submittedName>
        <fullName evidence="22">Endoribonuclease Dcr-1</fullName>
    </submittedName>
</protein>
<keyword evidence="8" id="KW-0378">Hydrolase</keyword>
<feature type="compositionally biased region" description="Polar residues" evidence="16">
    <location>
        <begin position="735"/>
        <end position="763"/>
    </location>
</feature>
<comment type="cofactor">
    <cofactor evidence="1">
        <name>Mn(2+)</name>
        <dbReference type="ChEBI" id="CHEBI:29035"/>
    </cofactor>
</comment>
<accession>A0ABM3M432</accession>
<dbReference type="PROSITE" id="PS51194">
    <property type="entry name" value="HELICASE_CTER"/>
    <property type="match status" value="1"/>
</dbReference>
<dbReference type="SMART" id="SM00949">
    <property type="entry name" value="PAZ"/>
    <property type="match status" value="1"/>
</dbReference>
<evidence type="ECO:0000313" key="21">
    <source>
        <dbReference type="Proteomes" id="UP001652582"/>
    </source>
</evidence>
<dbReference type="PROSITE" id="PS51327">
    <property type="entry name" value="DICER_DSRBF"/>
    <property type="match status" value="1"/>
</dbReference>
<dbReference type="SUPFAM" id="SSF101690">
    <property type="entry name" value="PAZ domain"/>
    <property type="match status" value="1"/>
</dbReference>
<dbReference type="PANTHER" id="PTHR14950:SF37">
    <property type="entry name" value="ENDORIBONUCLEASE DICER"/>
    <property type="match status" value="1"/>
</dbReference>
<keyword evidence="4" id="KW-0479">Metal-binding</keyword>
<evidence type="ECO:0000313" key="22">
    <source>
        <dbReference type="RefSeq" id="XP_052746238.1"/>
    </source>
</evidence>
<dbReference type="Gene3D" id="3.30.160.380">
    <property type="entry name" value="Dicer dimerisation domain"/>
    <property type="match status" value="1"/>
</dbReference>
<dbReference type="InterPro" id="IPR036085">
    <property type="entry name" value="PAZ_dom_sf"/>
</dbReference>
<dbReference type="Pfam" id="PF02170">
    <property type="entry name" value="PAZ"/>
    <property type="match status" value="1"/>
</dbReference>
<feature type="region of interest" description="Disordered" evidence="16">
    <location>
        <begin position="732"/>
        <end position="765"/>
    </location>
</feature>
<feature type="region of interest" description="Disordered" evidence="16">
    <location>
        <begin position="239"/>
        <end position="290"/>
    </location>
</feature>
<feature type="domain" description="Dicer dsRNA-binding fold" evidence="20">
    <location>
        <begin position="1448"/>
        <end position="1548"/>
    </location>
</feature>
<dbReference type="InterPro" id="IPR044441">
    <property type="entry name" value="DICER_DSRM"/>
</dbReference>
<keyword evidence="10" id="KW-0067">ATP-binding</keyword>
<feature type="region of interest" description="Disordered" evidence="16">
    <location>
        <begin position="2000"/>
        <end position="2036"/>
    </location>
</feature>
<dbReference type="InterPro" id="IPR003100">
    <property type="entry name" value="PAZ_dom"/>
</dbReference>
<dbReference type="PANTHER" id="PTHR14950">
    <property type="entry name" value="DICER-RELATED"/>
    <property type="match status" value="1"/>
</dbReference>
<dbReference type="Pfam" id="PF00271">
    <property type="entry name" value="Helicase_C"/>
    <property type="match status" value="1"/>
</dbReference>
<evidence type="ECO:0000256" key="8">
    <source>
        <dbReference type="ARBA" id="ARBA00022801"/>
    </source>
</evidence>
<keyword evidence="12" id="KW-0943">RNA-mediated gene silencing</keyword>
<keyword evidence="6" id="KW-0547">Nucleotide-binding</keyword>
<dbReference type="CDD" id="cd10843">
    <property type="entry name" value="DSRM_DICER"/>
    <property type="match status" value="1"/>
</dbReference>
<evidence type="ECO:0000256" key="4">
    <source>
        <dbReference type="ARBA" id="ARBA00022723"/>
    </source>
</evidence>
<feature type="domain" description="RNase III" evidence="17">
    <location>
        <begin position="2811"/>
        <end position="2968"/>
    </location>
</feature>
<feature type="region of interest" description="Disordered" evidence="16">
    <location>
        <begin position="2714"/>
        <end position="2759"/>
    </location>
</feature>
<dbReference type="InterPro" id="IPR001650">
    <property type="entry name" value="Helicase_C-like"/>
</dbReference>
<evidence type="ECO:0000256" key="5">
    <source>
        <dbReference type="ARBA" id="ARBA00022737"/>
    </source>
</evidence>
<gene>
    <name evidence="22" type="primary">LOC112046162</name>
</gene>
<feature type="compositionally biased region" description="Acidic residues" evidence="16">
    <location>
        <begin position="2740"/>
        <end position="2749"/>
    </location>
</feature>
<feature type="compositionally biased region" description="Polar residues" evidence="16">
    <location>
        <begin position="573"/>
        <end position="584"/>
    </location>
</feature>
<comment type="similarity">
    <text evidence="14">Belongs to the helicase family. Dicer subfamily.</text>
</comment>
<evidence type="ECO:0000256" key="2">
    <source>
        <dbReference type="ARBA" id="ARBA00001946"/>
    </source>
</evidence>
<evidence type="ECO:0000256" key="14">
    <source>
        <dbReference type="ARBA" id="ARBA00035116"/>
    </source>
</evidence>
<dbReference type="Gene3D" id="1.10.1520.10">
    <property type="entry name" value="Ribonuclease III domain"/>
    <property type="match status" value="2"/>
</dbReference>
<reference evidence="22" key="1">
    <citation type="submission" date="2025-08" db="UniProtKB">
        <authorList>
            <consortium name="RefSeq"/>
        </authorList>
    </citation>
    <scope>IDENTIFICATION</scope>
</reference>
<proteinExistence type="inferred from homology"/>
<dbReference type="SUPFAM" id="SSF52540">
    <property type="entry name" value="P-loop containing nucleoside triphosphate hydrolases"/>
    <property type="match status" value="1"/>
</dbReference>
<feature type="region of interest" description="Disordered" evidence="16">
    <location>
        <begin position="2172"/>
        <end position="2191"/>
    </location>
</feature>
<evidence type="ECO:0000256" key="3">
    <source>
        <dbReference type="ARBA" id="ARBA00022722"/>
    </source>
</evidence>
<dbReference type="Pfam" id="PF00636">
    <property type="entry name" value="Ribonuclease_3"/>
    <property type="match status" value="2"/>
</dbReference>
<feature type="region of interest" description="Disordered" evidence="16">
    <location>
        <begin position="555"/>
        <end position="584"/>
    </location>
</feature>
<feature type="domain" description="Helicase C-terminal" evidence="19">
    <location>
        <begin position="906"/>
        <end position="1073"/>
    </location>
</feature>
<evidence type="ECO:0000256" key="12">
    <source>
        <dbReference type="ARBA" id="ARBA00023158"/>
    </source>
</evidence>
<dbReference type="Gene3D" id="3.30.160.20">
    <property type="match status" value="1"/>
</dbReference>
<keyword evidence="15" id="KW-0694">RNA-binding</keyword>
<keyword evidence="9" id="KW-0347">Helicase</keyword>
<dbReference type="SMART" id="SM00535">
    <property type="entry name" value="RIBOc"/>
    <property type="match status" value="2"/>
</dbReference>
<dbReference type="PROSITE" id="PS50821">
    <property type="entry name" value="PAZ"/>
    <property type="match status" value="1"/>
</dbReference>
<feature type="compositionally biased region" description="Basic and acidic residues" evidence="16">
    <location>
        <begin position="2000"/>
        <end position="2023"/>
    </location>
</feature>
<evidence type="ECO:0000256" key="6">
    <source>
        <dbReference type="ARBA" id="ARBA00022741"/>
    </source>
</evidence>
<dbReference type="InterPro" id="IPR027417">
    <property type="entry name" value="P-loop_NTPase"/>
</dbReference>
<dbReference type="Pfam" id="PF03368">
    <property type="entry name" value="Dicer_dimer"/>
    <property type="match status" value="1"/>
</dbReference>
<feature type="compositionally biased region" description="Polar residues" evidence="16">
    <location>
        <begin position="182"/>
        <end position="192"/>
    </location>
</feature>
<dbReference type="InterPro" id="IPR005034">
    <property type="entry name" value="Dicer_dimerisation"/>
</dbReference>
<keyword evidence="13" id="KW-0464">Manganese</keyword>
<evidence type="ECO:0000256" key="7">
    <source>
        <dbReference type="ARBA" id="ARBA00022759"/>
    </source>
</evidence>
<comment type="cofactor">
    <cofactor evidence="2">
        <name>Mg(2+)</name>
        <dbReference type="ChEBI" id="CHEBI:18420"/>
    </cofactor>
</comment>
<evidence type="ECO:0000256" key="11">
    <source>
        <dbReference type="ARBA" id="ARBA00022842"/>
    </source>
</evidence>
<evidence type="ECO:0000256" key="9">
    <source>
        <dbReference type="ARBA" id="ARBA00022806"/>
    </source>
</evidence>
<evidence type="ECO:0000256" key="13">
    <source>
        <dbReference type="ARBA" id="ARBA00023211"/>
    </source>
</evidence>
<dbReference type="Pfam" id="PF20931">
    <property type="entry name" value="Dicer_platform"/>
    <property type="match status" value="1"/>
</dbReference>
<feature type="region of interest" description="Disordered" evidence="16">
    <location>
        <begin position="806"/>
        <end position="843"/>
    </location>
</feature>
<evidence type="ECO:0000256" key="10">
    <source>
        <dbReference type="ARBA" id="ARBA00022840"/>
    </source>
</evidence>
<feature type="compositionally biased region" description="Basic and acidic residues" evidence="16">
    <location>
        <begin position="558"/>
        <end position="572"/>
    </location>
</feature>
<evidence type="ECO:0000256" key="16">
    <source>
        <dbReference type="SAM" id="MobiDB-lite"/>
    </source>
</evidence>
<dbReference type="Proteomes" id="UP001652582">
    <property type="component" value="Chromosome 27"/>
</dbReference>
<keyword evidence="11" id="KW-0460">Magnesium</keyword>
<dbReference type="CDD" id="cd15903">
    <property type="entry name" value="Dicer_PBD"/>
    <property type="match status" value="1"/>
</dbReference>
<dbReference type="RefSeq" id="XP_052746238.1">
    <property type="nucleotide sequence ID" value="XM_052890278.1"/>
</dbReference>
<evidence type="ECO:0000259" key="17">
    <source>
        <dbReference type="PROSITE" id="PS50142"/>
    </source>
</evidence>
<evidence type="ECO:0000259" key="18">
    <source>
        <dbReference type="PROSITE" id="PS50821"/>
    </source>
</evidence>
<dbReference type="Gene3D" id="2.170.260.10">
    <property type="entry name" value="paz domain"/>
    <property type="match status" value="1"/>
</dbReference>
<organism evidence="21 22">
    <name type="scientific">Bicyclus anynana</name>
    <name type="common">Squinting bush brown butterfly</name>
    <dbReference type="NCBI Taxonomy" id="110368"/>
    <lineage>
        <taxon>Eukaryota</taxon>
        <taxon>Metazoa</taxon>
        <taxon>Ecdysozoa</taxon>
        <taxon>Arthropoda</taxon>
        <taxon>Hexapoda</taxon>
        <taxon>Insecta</taxon>
        <taxon>Pterygota</taxon>
        <taxon>Neoptera</taxon>
        <taxon>Endopterygota</taxon>
        <taxon>Lepidoptera</taxon>
        <taxon>Glossata</taxon>
        <taxon>Ditrysia</taxon>
        <taxon>Papilionoidea</taxon>
        <taxon>Nymphalidae</taxon>
        <taxon>Satyrinae</taxon>
        <taxon>Satyrini</taxon>
        <taxon>Mycalesina</taxon>
        <taxon>Bicyclus</taxon>
    </lineage>
</organism>
<feature type="domain" description="PAZ" evidence="18">
    <location>
        <begin position="1799"/>
        <end position="1929"/>
    </location>
</feature>
<dbReference type="InterPro" id="IPR038248">
    <property type="entry name" value="Dicer_dimer_sf"/>
</dbReference>
<feature type="region of interest" description="Disordered" evidence="16">
    <location>
        <begin position="172"/>
        <end position="193"/>
    </location>
</feature>
<dbReference type="SUPFAM" id="SSF69065">
    <property type="entry name" value="RNase III domain-like"/>
    <property type="match status" value="2"/>
</dbReference>